<accession>A0ABT7MWP5</accession>
<keyword evidence="8" id="KW-0276">Fatty acid metabolism</keyword>
<dbReference type="PANTHER" id="PTHR11903">
    <property type="entry name" value="PROSTAGLANDIN G/H SYNTHASE"/>
    <property type="match status" value="1"/>
</dbReference>
<dbReference type="PROSITE" id="PS50292">
    <property type="entry name" value="PEROXIDASE_3"/>
    <property type="match status" value="1"/>
</dbReference>
<comment type="caution">
    <text evidence="15">The sequence shown here is derived from an EMBL/GenBank/DDBJ whole genome shotgun (WGS) entry which is preliminary data.</text>
</comment>
<keyword evidence="11" id="KW-0408">Iron</keyword>
<keyword evidence="9" id="KW-0223">Dioxygenase</keyword>
<evidence type="ECO:0000256" key="14">
    <source>
        <dbReference type="SAM" id="MobiDB-lite"/>
    </source>
</evidence>
<gene>
    <name evidence="15" type="ORF">QSV35_06015</name>
</gene>
<dbReference type="PRINTS" id="PR00457">
    <property type="entry name" value="ANPEROXIDASE"/>
</dbReference>
<keyword evidence="5" id="KW-0479">Metal-binding</keyword>
<reference evidence="15 16" key="1">
    <citation type="submission" date="2023-06" db="EMBL/GenBank/DDBJ databases">
        <title>Microbacterium sp. nov., isolated from a waste landfill.</title>
        <authorList>
            <person name="Wen W."/>
        </authorList>
    </citation>
    <scope>NUCLEOTIDE SEQUENCE [LARGE SCALE GENOMIC DNA]</scope>
    <source>
        <strain evidence="15 16">ASV49</strain>
    </source>
</reference>
<evidence type="ECO:0000256" key="12">
    <source>
        <dbReference type="ARBA" id="ARBA00023098"/>
    </source>
</evidence>
<evidence type="ECO:0000256" key="7">
    <source>
        <dbReference type="ARBA" id="ARBA00022821"/>
    </source>
</evidence>
<dbReference type="EMBL" id="JASXSZ010000001">
    <property type="protein sequence ID" value="MDL9978878.1"/>
    <property type="molecule type" value="Genomic_DNA"/>
</dbReference>
<dbReference type="CDD" id="cd09818">
    <property type="entry name" value="PIOX_like"/>
    <property type="match status" value="1"/>
</dbReference>
<keyword evidence="10" id="KW-0560">Oxidoreductase</keyword>
<evidence type="ECO:0000256" key="11">
    <source>
        <dbReference type="ARBA" id="ARBA00023004"/>
    </source>
</evidence>
<feature type="region of interest" description="Disordered" evidence="14">
    <location>
        <begin position="1"/>
        <end position="29"/>
    </location>
</feature>
<evidence type="ECO:0000313" key="15">
    <source>
        <dbReference type="EMBL" id="MDL9978878.1"/>
    </source>
</evidence>
<evidence type="ECO:0000313" key="16">
    <source>
        <dbReference type="Proteomes" id="UP001235064"/>
    </source>
</evidence>
<evidence type="ECO:0000256" key="5">
    <source>
        <dbReference type="ARBA" id="ARBA00022723"/>
    </source>
</evidence>
<dbReference type="InterPro" id="IPR034815">
    <property type="entry name" value="A_dioxygenase"/>
</dbReference>
<evidence type="ECO:0000256" key="9">
    <source>
        <dbReference type="ARBA" id="ARBA00022964"/>
    </source>
</evidence>
<keyword evidence="13" id="KW-0275">Fatty acid biosynthesis</keyword>
<feature type="compositionally biased region" description="Polar residues" evidence="14">
    <location>
        <begin position="1"/>
        <end position="10"/>
    </location>
</feature>
<keyword evidence="6" id="KW-0925">Oxylipin biosynthesis</keyword>
<evidence type="ECO:0000256" key="3">
    <source>
        <dbReference type="ARBA" id="ARBA00022559"/>
    </source>
</evidence>
<dbReference type="InterPro" id="IPR010255">
    <property type="entry name" value="Haem_peroxidase_sf"/>
</dbReference>
<evidence type="ECO:0000256" key="2">
    <source>
        <dbReference type="ARBA" id="ARBA00022516"/>
    </source>
</evidence>
<name>A0ABT7MWP5_9MICO</name>
<evidence type="ECO:0000256" key="4">
    <source>
        <dbReference type="ARBA" id="ARBA00022617"/>
    </source>
</evidence>
<evidence type="ECO:0000256" key="6">
    <source>
        <dbReference type="ARBA" id="ARBA00022767"/>
    </source>
</evidence>
<dbReference type="PANTHER" id="PTHR11903:SF11">
    <property type="entry name" value="ALPHA-DIOXYGENASE 1"/>
    <property type="match status" value="1"/>
</dbReference>
<keyword evidence="16" id="KW-1185">Reference proteome</keyword>
<dbReference type="Gene3D" id="1.10.640.10">
    <property type="entry name" value="Haem peroxidase domain superfamily, animal type"/>
    <property type="match status" value="1"/>
</dbReference>
<keyword evidence="4" id="KW-0349">Heme</keyword>
<evidence type="ECO:0000256" key="10">
    <source>
        <dbReference type="ARBA" id="ARBA00023002"/>
    </source>
</evidence>
<evidence type="ECO:0000256" key="8">
    <source>
        <dbReference type="ARBA" id="ARBA00022832"/>
    </source>
</evidence>
<keyword evidence="7" id="KW-0611">Plant defense</keyword>
<dbReference type="RefSeq" id="WP_286287677.1">
    <property type="nucleotide sequence ID" value="NZ_JASXSZ010000001.1"/>
</dbReference>
<comment type="cofactor">
    <cofactor evidence="1">
        <name>Ca(2+)</name>
        <dbReference type="ChEBI" id="CHEBI:29108"/>
    </cofactor>
</comment>
<dbReference type="Proteomes" id="UP001235064">
    <property type="component" value="Unassembled WGS sequence"/>
</dbReference>
<keyword evidence="3 15" id="KW-0575">Peroxidase</keyword>
<organism evidence="15 16">
    <name type="scientific">Microbacterium candidum</name>
    <dbReference type="NCBI Taxonomy" id="3041922"/>
    <lineage>
        <taxon>Bacteria</taxon>
        <taxon>Bacillati</taxon>
        <taxon>Actinomycetota</taxon>
        <taxon>Actinomycetes</taxon>
        <taxon>Micrococcales</taxon>
        <taxon>Microbacteriaceae</taxon>
        <taxon>Microbacterium</taxon>
    </lineage>
</organism>
<dbReference type="InterPro" id="IPR050783">
    <property type="entry name" value="Oxylipin_biosynth_metab"/>
</dbReference>
<dbReference type="InterPro" id="IPR037120">
    <property type="entry name" value="Haem_peroxidase_sf_animal"/>
</dbReference>
<dbReference type="SUPFAM" id="SSF48113">
    <property type="entry name" value="Heme-dependent peroxidases"/>
    <property type="match status" value="1"/>
</dbReference>
<evidence type="ECO:0000256" key="1">
    <source>
        <dbReference type="ARBA" id="ARBA00001913"/>
    </source>
</evidence>
<dbReference type="Pfam" id="PF03098">
    <property type="entry name" value="An_peroxidase"/>
    <property type="match status" value="1"/>
</dbReference>
<proteinExistence type="predicted"/>
<keyword evidence="2" id="KW-0444">Lipid biosynthesis</keyword>
<dbReference type="GO" id="GO:0004601">
    <property type="term" value="F:peroxidase activity"/>
    <property type="evidence" value="ECO:0007669"/>
    <property type="project" value="UniProtKB-KW"/>
</dbReference>
<keyword evidence="12" id="KW-0443">Lipid metabolism</keyword>
<dbReference type="InterPro" id="IPR019791">
    <property type="entry name" value="Haem_peroxidase_animal"/>
</dbReference>
<evidence type="ECO:0000256" key="13">
    <source>
        <dbReference type="ARBA" id="ARBA00023160"/>
    </source>
</evidence>
<sequence>MDPQNETTPATEEAVPGYESTADKPDRPGAFQRWYDHVTDDWSREKPWYELPKVLGLAQLIGIRDTLRQHNLYDTSRMPAVDATTAPPFEERFLTERTPDGSWNDLEHPEMGMANTRFGRNVPIEDTHRDDDRMLIPNPREISLRLMTRDELKPATAGNAIIASWLQFMIHDWFRHGTSPTDRPWVMPPVEGDTWPDPPVQVMRVPDDATTPPDATGPRTWINTNTHWWDGSSIYGNDRASQMFLREGAGGRMRLVDGLPPIPNDPAADPTRVPGFWLGLGMMQSLFTHEHNAVADHLAAAHPEFDDETLFQKARLVVCALIAKIHTVEWTPAVTAHPTAAEALHVNWYGLAGQKLHDFVATFSKNEALRGIPGTDTEDYGVPYALTEEFVAVYRMHPLIPDDFDFRAAADDAPTLGAKQFSELTGPHAVPILRSVTLGDLLYTFGTMNPGLVTLHNFPRGLQMYTRPDGKIMDMAALDITRCRELGVPRYCEFRRLLHLTVPATFDEVTSNTQWAAELAEVYDGKIEDLDLIPGVMSEDLPEGFAFSDTAFRIFVLMASRRLNSDRFFTDAFTEDVYTPEGMAWVRDNTMGTVLSRNCPELSPFVADLPNAFGIWKRAGA</sequence>
<protein>
    <submittedName>
        <fullName evidence="15">Peroxidase family protein</fullName>
    </submittedName>
</protein>